<dbReference type="AlphaFoldDB" id="A0A382GCM8"/>
<sequence length="40" mass="4201">DGQGYPFGSRLGHRGTLIVAVSADSVWVGSCRRVGQPGRT</sequence>
<proteinExistence type="predicted"/>
<name>A0A382GCM8_9ZZZZ</name>
<accession>A0A382GCM8</accession>
<feature type="non-terminal residue" evidence="1">
    <location>
        <position position="1"/>
    </location>
</feature>
<protein>
    <submittedName>
        <fullName evidence="1">Uncharacterized protein</fullName>
    </submittedName>
</protein>
<reference evidence="1" key="1">
    <citation type="submission" date="2018-05" db="EMBL/GenBank/DDBJ databases">
        <authorList>
            <person name="Lanie J.A."/>
            <person name="Ng W.-L."/>
            <person name="Kazmierczak K.M."/>
            <person name="Andrzejewski T.M."/>
            <person name="Davidsen T.M."/>
            <person name="Wayne K.J."/>
            <person name="Tettelin H."/>
            <person name="Glass J.I."/>
            <person name="Rusch D."/>
            <person name="Podicherti R."/>
            <person name="Tsui H.-C.T."/>
            <person name="Winkler M.E."/>
        </authorList>
    </citation>
    <scope>NUCLEOTIDE SEQUENCE</scope>
</reference>
<dbReference type="EMBL" id="UINC01054675">
    <property type="protein sequence ID" value="SVB72669.1"/>
    <property type="molecule type" value="Genomic_DNA"/>
</dbReference>
<gene>
    <name evidence="1" type="ORF">METZ01_LOCUS225523</name>
</gene>
<organism evidence="1">
    <name type="scientific">marine metagenome</name>
    <dbReference type="NCBI Taxonomy" id="408172"/>
    <lineage>
        <taxon>unclassified sequences</taxon>
        <taxon>metagenomes</taxon>
        <taxon>ecological metagenomes</taxon>
    </lineage>
</organism>
<evidence type="ECO:0000313" key="1">
    <source>
        <dbReference type="EMBL" id="SVB72669.1"/>
    </source>
</evidence>